<name>A0A917BGQ7_9ACTN</name>
<dbReference type="Gene3D" id="3.60.10.10">
    <property type="entry name" value="Endonuclease/exonuclease/phosphatase"/>
    <property type="match status" value="1"/>
</dbReference>
<dbReference type="Proteomes" id="UP000649179">
    <property type="component" value="Unassembled WGS sequence"/>
</dbReference>
<feature type="domain" description="Endonuclease/exonuclease/phosphatase" evidence="2">
    <location>
        <begin position="118"/>
        <end position="339"/>
    </location>
</feature>
<comment type="caution">
    <text evidence="3">The sequence shown here is derived from an EMBL/GenBank/DDBJ whole genome shotgun (WGS) entry which is preliminary data.</text>
</comment>
<dbReference type="AlphaFoldDB" id="A0A917BGQ7"/>
<proteinExistence type="predicted"/>
<organism evidence="3 4">
    <name type="scientific">Marmoricola endophyticus</name>
    <dbReference type="NCBI Taxonomy" id="2040280"/>
    <lineage>
        <taxon>Bacteria</taxon>
        <taxon>Bacillati</taxon>
        <taxon>Actinomycetota</taxon>
        <taxon>Actinomycetes</taxon>
        <taxon>Propionibacteriales</taxon>
        <taxon>Nocardioidaceae</taxon>
        <taxon>Marmoricola</taxon>
    </lineage>
</organism>
<feature type="region of interest" description="Disordered" evidence="1">
    <location>
        <begin position="76"/>
        <end position="95"/>
    </location>
</feature>
<protein>
    <recommendedName>
        <fullName evidence="2">Endonuclease/exonuclease/phosphatase domain-containing protein</fullName>
    </recommendedName>
</protein>
<reference evidence="3" key="2">
    <citation type="submission" date="2020-09" db="EMBL/GenBank/DDBJ databases">
        <authorList>
            <person name="Sun Q."/>
            <person name="Zhou Y."/>
        </authorList>
    </citation>
    <scope>NUCLEOTIDE SEQUENCE</scope>
    <source>
        <strain evidence="3">CGMCC 1.16067</strain>
    </source>
</reference>
<dbReference type="EMBL" id="BMKQ01000001">
    <property type="protein sequence ID" value="GGF42244.1"/>
    <property type="molecule type" value="Genomic_DNA"/>
</dbReference>
<gene>
    <name evidence="3" type="ORF">GCM10011519_15120</name>
</gene>
<accession>A0A917BGQ7</accession>
<evidence type="ECO:0000259" key="2">
    <source>
        <dbReference type="Pfam" id="PF03372"/>
    </source>
</evidence>
<evidence type="ECO:0000256" key="1">
    <source>
        <dbReference type="SAM" id="MobiDB-lite"/>
    </source>
</evidence>
<evidence type="ECO:0000313" key="4">
    <source>
        <dbReference type="Proteomes" id="UP000649179"/>
    </source>
</evidence>
<dbReference type="SUPFAM" id="SSF56219">
    <property type="entry name" value="DNase I-like"/>
    <property type="match status" value="1"/>
</dbReference>
<feature type="region of interest" description="Disordered" evidence="1">
    <location>
        <begin position="27"/>
        <end position="56"/>
    </location>
</feature>
<dbReference type="Pfam" id="PF03372">
    <property type="entry name" value="Exo_endo_phos"/>
    <property type="match status" value="1"/>
</dbReference>
<dbReference type="InterPro" id="IPR005135">
    <property type="entry name" value="Endo/exonuclease/phosphatase"/>
</dbReference>
<dbReference type="GO" id="GO:0003824">
    <property type="term" value="F:catalytic activity"/>
    <property type="evidence" value="ECO:0007669"/>
    <property type="project" value="InterPro"/>
</dbReference>
<reference evidence="3" key="1">
    <citation type="journal article" date="2014" name="Int. J. Syst. Evol. Microbiol.">
        <title>Complete genome sequence of Corynebacterium casei LMG S-19264T (=DSM 44701T), isolated from a smear-ripened cheese.</title>
        <authorList>
            <consortium name="US DOE Joint Genome Institute (JGI-PGF)"/>
            <person name="Walter F."/>
            <person name="Albersmeier A."/>
            <person name="Kalinowski J."/>
            <person name="Ruckert C."/>
        </authorList>
    </citation>
    <scope>NUCLEOTIDE SEQUENCE</scope>
    <source>
        <strain evidence="3">CGMCC 1.16067</strain>
    </source>
</reference>
<keyword evidence="4" id="KW-1185">Reference proteome</keyword>
<feature type="compositionally biased region" description="Low complexity" evidence="1">
    <location>
        <begin position="40"/>
        <end position="55"/>
    </location>
</feature>
<evidence type="ECO:0000313" key="3">
    <source>
        <dbReference type="EMBL" id="GGF42244.1"/>
    </source>
</evidence>
<sequence length="350" mass="37204">MLALVVGVVLVVLVGSFALVWRDAGSSKASLTDGRPDRPQPSATATPSATPTGPTKAERVALDQALDGRKDALAKLAGKAQAQTRKRAAQASAQASARASARASATAAPRATFVFAEFNVQGASHRGNVPQRSRNALTLLNRSGATVAALQEFAGANRRAFFGAANGRWSEASLGVKSYEADNAILWRSDTWTLVKGETRTYPYFGGAQRRMPRVLLQNKQTGAQVWFASYHNAASCCGHANSAKWRRVAVGKQVADANALRAATKQPLIVAGDMNDRREYFCDMGPRAAMHSADGSTASGGCRVAPRPWIDWVMGTSDVSFTDYVRENSGFVRASSDHPFLTTTVTVGG</sequence>
<dbReference type="InterPro" id="IPR036691">
    <property type="entry name" value="Endo/exonu/phosph_ase_sf"/>
</dbReference>